<proteinExistence type="predicted"/>
<feature type="compositionally biased region" description="Basic and acidic residues" evidence="2">
    <location>
        <begin position="859"/>
        <end position="871"/>
    </location>
</feature>
<feature type="region of interest" description="Disordered" evidence="2">
    <location>
        <begin position="147"/>
        <end position="182"/>
    </location>
</feature>
<evidence type="ECO:0000256" key="1">
    <source>
        <dbReference type="SAM" id="Coils"/>
    </source>
</evidence>
<feature type="region of interest" description="Disordered" evidence="2">
    <location>
        <begin position="1"/>
        <end position="88"/>
    </location>
</feature>
<organism evidence="3 4">
    <name type="scientific">Novymonas esmeraldas</name>
    <dbReference type="NCBI Taxonomy" id="1808958"/>
    <lineage>
        <taxon>Eukaryota</taxon>
        <taxon>Discoba</taxon>
        <taxon>Euglenozoa</taxon>
        <taxon>Kinetoplastea</taxon>
        <taxon>Metakinetoplastina</taxon>
        <taxon>Trypanosomatida</taxon>
        <taxon>Trypanosomatidae</taxon>
        <taxon>Novymonas</taxon>
    </lineage>
</organism>
<keyword evidence="4" id="KW-1185">Reference proteome</keyword>
<reference evidence="3 4" key="1">
    <citation type="journal article" date="2021" name="MBio">
        <title>A New Model Trypanosomatid, Novymonas esmeraldas: Genomic Perception of Its 'Candidatus Pandoraea novymonadis' Endosymbiont.</title>
        <authorList>
            <person name="Zakharova A."/>
            <person name="Saura A."/>
            <person name="Butenko A."/>
            <person name="Podesvova L."/>
            <person name="Warmusova S."/>
            <person name="Kostygov A.Y."/>
            <person name="Nenarokova A."/>
            <person name="Lukes J."/>
            <person name="Opperdoes F.R."/>
            <person name="Yurchenko V."/>
        </authorList>
    </citation>
    <scope>NUCLEOTIDE SEQUENCE [LARGE SCALE GENOMIC DNA]</scope>
    <source>
        <strain evidence="3 4">E262AT.01</strain>
    </source>
</reference>
<evidence type="ECO:0000313" key="3">
    <source>
        <dbReference type="EMBL" id="KAK7199809.1"/>
    </source>
</evidence>
<evidence type="ECO:0000256" key="2">
    <source>
        <dbReference type="SAM" id="MobiDB-lite"/>
    </source>
</evidence>
<feature type="region of interest" description="Disordered" evidence="2">
    <location>
        <begin position="280"/>
        <end position="316"/>
    </location>
</feature>
<evidence type="ECO:0000313" key="4">
    <source>
        <dbReference type="Proteomes" id="UP001430356"/>
    </source>
</evidence>
<dbReference type="EMBL" id="JAECZO010000001">
    <property type="protein sequence ID" value="KAK7199809.1"/>
    <property type="molecule type" value="Genomic_DNA"/>
</dbReference>
<name>A0AAW0F146_9TRYP</name>
<keyword evidence="1" id="KW-0175">Coiled coil</keyword>
<feature type="region of interest" description="Disordered" evidence="2">
    <location>
        <begin position="591"/>
        <end position="653"/>
    </location>
</feature>
<accession>A0AAW0F146</accession>
<comment type="caution">
    <text evidence="3">The sequence shown here is derived from an EMBL/GenBank/DDBJ whole genome shotgun (WGS) entry which is preliminary data.</text>
</comment>
<feature type="coiled-coil region" evidence="1">
    <location>
        <begin position="242"/>
        <end position="270"/>
    </location>
</feature>
<feature type="compositionally biased region" description="Low complexity" evidence="2">
    <location>
        <begin position="620"/>
        <end position="630"/>
    </location>
</feature>
<gene>
    <name evidence="3" type="ORF">NESM_000027900</name>
</gene>
<feature type="compositionally biased region" description="Low complexity" evidence="2">
    <location>
        <begin position="59"/>
        <end position="85"/>
    </location>
</feature>
<sequence>MPRHPFRSGDGAARLSMEPQQRGYGAPRKPQFSLQNLSTGAVRRSPPPATASARLPKKATASPAVVMAAGAASAPPRDASVAPFSAGPPPPPTYTGAALLAGYTSRRKVMQKAATLSSRMRHQVQDVVQIEEEQRLLSQAYRGRQKLVEQQEQTPQQQAKRRSVGATEKTATSTNLEGAAGGSSATVADFAAAAGSSLTSGVAVSMAAEADAGIGMVLDGAFDIKRYLEQQAQDKNDTLVKMRGLQQAILELSEEAAADEERHMAQLRYEASATAADAPYTARPLGLGDGEDSGGGGGGGVLQEDGAERRPAASVEVGSKMEAIRDMRATLKEMLDVHHAPFVAGYSMGGSSAARRAVASTVPGSTWLDQDATYRPPAPPQIFSTNAFAVTMEYLSNSVACVTRVADEVCVATTFRSRTDRVLLQPHLDSLQKWMSQAERCMDATQRHLRHFQAGEVAVLEGGAYELNSLREQTLLLKESLTAQEQKVKATEEAKVSLLHRLREISRRCHLWETHLLHRSDGADLDAAAAPIWGSAEVTGNVAGLGYFATPTTTTPGHAFLPDEAEGCTSASFPSGTSRSVSLTHAATAAPFASDPFRPPHRTTLDGESTSEESPPLPSMMPQTLLLGSAHSGGGSSDAESRPVSSSTVLRPPSQPLVSEYARAHEPPTALSLQLMEERVSRSWCNPYVRKQRLRQRAEQLVVQQQRQLRLQQQQQLQGQDRVGDQRFSVARMSTSRGADHENDYENLTAESARAPTSHPAFDFVRGLPSISAETDTSAAEAGRSRRSLARLGPHAEGGHHVSPAEARHRASRIGELAAAMTAATTTAPEEPVTDVADVRSLQLLQSLLRSMPSTSRTVRHDSLHVKESTDRTASPSLGHTVRIDVSQDEERRAATRQSMQRLIRYLTTCTTRLTAPRFSTLQKP</sequence>
<dbReference type="AlphaFoldDB" id="A0AAW0F146"/>
<protein>
    <submittedName>
        <fullName evidence="3">Uncharacterized protein</fullName>
    </submittedName>
</protein>
<feature type="region of interest" description="Disordered" evidence="2">
    <location>
        <begin position="853"/>
        <end position="877"/>
    </location>
</feature>
<dbReference type="Proteomes" id="UP001430356">
    <property type="component" value="Unassembled WGS sequence"/>
</dbReference>